<comment type="similarity">
    <text evidence="2">Belongs to the PduL family.</text>
</comment>
<evidence type="ECO:0000256" key="11">
    <source>
        <dbReference type="ARBA" id="ARBA00033077"/>
    </source>
</evidence>
<reference evidence="13" key="1">
    <citation type="journal article" date="2021" name="PeerJ">
        <title>Extensive microbial diversity within the chicken gut microbiome revealed by metagenomics and culture.</title>
        <authorList>
            <person name="Gilroy R."/>
            <person name="Ravi A."/>
            <person name="Getino M."/>
            <person name="Pursley I."/>
            <person name="Horton D.L."/>
            <person name="Alikhan N.F."/>
            <person name="Baker D."/>
            <person name="Gharbi K."/>
            <person name="Hall N."/>
            <person name="Watson M."/>
            <person name="Adriaenssens E.M."/>
            <person name="Foster-Nyarko E."/>
            <person name="Jarju S."/>
            <person name="Secka A."/>
            <person name="Antonio M."/>
            <person name="Oren A."/>
            <person name="Chaudhuri R.R."/>
            <person name="La Ragione R."/>
            <person name="Hildebrand F."/>
            <person name="Pallen M.J."/>
        </authorList>
    </citation>
    <scope>NUCLEOTIDE SEQUENCE</scope>
    <source>
        <strain evidence="13">CHK179-5677</strain>
    </source>
</reference>
<evidence type="ECO:0000256" key="10">
    <source>
        <dbReference type="ARBA" id="ARBA00030939"/>
    </source>
</evidence>
<evidence type="ECO:0000313" key="13">
    <source>
        <dbReference type="EMBL" id="HJG87670.1"/>
    </source>
</evidence>
<organism evidence="13 14">
    <name type="scientific">Pseudoflavonifractor capillosus</name>
    <dbReference type="NCBI Taxonomy" id="106588"/>
    <lineage>
        <taxon>Bacteria</taxon>
        <taxon>Bacillati</taxon>
        <taxon>Bacillota</taxon>
        <taxon>Clostridia</taxon>
        <taxon>Eubacteriales</taxon>
        <taxon>Oscillospiraceae</taxon>
        <taxon>Pseudoflavonifractor</taxon>
    </lineage>
</organism>
<comment type="cofactor">
    <cofactor evidence="1">
        <name>Zn(2+)</name>
        <dbReference type="ChEBI" id="CHEBI:29105"/>
    </cofactor>
</comment>
<gene>
    <name evidence="13" type="ORF">K8V01_11745</name>
</gene>
<dbReference type="EC" id="2.3.1.222" evidence="3"/>
<dbReference type="NCBIfam" id="NF011652">
    <property type="entry name" value="PRK15070.1"/>
    <property type="match status" value="1"/>
</dbReference>
<evidence type="ECO:0000256" key="6">
    <source>
        <dbReference type="ARBA" id="ARBA00022723"/>
    </source>
</evidence>
<evidence type="ECO:0000256" key="3">
    <source>
        <dbReference type="ARBA" id="ARBA00012206"/>
    </source>
</evidence>
<keyword evidence="8" id="KW-0012">Acyltransferase</keyword>
<evidence type="ECO:0000313" key="14">
    <source>
        <dbReference type="Proteomes" id="UP000760668"/>
    </source>
</evidence>
<dbReference type="Pfam" id="PF06130">
    <property type="entry name" value="PTAC"/>
    <property type="match status" value="1"/>
</dbReference>
<keyword evidence="5" id="KW-0808">Transferase</keyword>
<keyword evidence="7" id="KW-0862">Zinc</keyword>
<comment type="catalytic activity">
    <reaction evidence="12">
        <text>propanoyl-CoA + phosphate = propanoyl phosphate + CoA</text>
        <dbReference type="Rhea" id="RHEA:28046"/>
        <dbReference type="ChEBI" id="CHEBI:43474"/>
        <dbReference type="ChEBI" id="CHEBI:57287"/>
        <dbReference type="ChEBI" id="CHEBI:57392"/>
        <dbReference type="ChEBI" id="CHEBI:58933"/>
        <dbReference type="EC" id="2.3.1.222"/>
    </reaction>
</comment>
<sequence>MEHTALERLAEAVVERLTVPLEASGRHVHLCRTHVEALFGPGHQLERVRDLSQPGQFVCNQRVTLVGPKGQLGNVVVLGPERPESQVEISLTDGVALGITPPVRISGDVSGTPGIVLRGPAGEITLKQGVIAAKRHIHMTPEDAGRWGLSDKQDIRLRTLTSRPVTFEAVEVRISPKFSTAVHLDYDEANACGFRKGDRAIPLPDWEETGDDGPRRDRAEWRVPSVLLCKTSMEGRFTLPEQIPTGAPGKARLSGDEANACGFRKGDRAIPVTGGEGL</sequence>
<dbReference type="RefSeq" id="WP_295369462.1">
    <property type="nucleotide sequence ID" value="NZ_DYUC01000116.1"/>
</dbReference>
<dbReference type="Proteomes" id="UP000760668">
    <property type="component" value="Unassembled WGS sequence"/>
</dbReference>
<evidence type="ECO:0000256" key="5">
    <source>
        <dbReference type="ARBA" id="ARBA00022679"/>
    </source>
</evidence>
<dbReference type="PANTHER" id="PTHR39453:SF1">
    <property type="entry name" value="PHOSPHATE PROPANOYLTRANSFERASE"/>
    <property type="match status" value="1"/>
</dbReference>
<accession>A0A921MNV9</accession>
<dbReference type="GO" id="GO:0046872">
    <property type="term" value="F:metal ion binding"/>
    <property type="evidence" value="ECO:0007669"/>
    <property type="project" value="UniProtKB-KW"/>
</dbReference>
<dbReference type="EMBL" id="DYUC01000116">
    <property type="protein sequence ID" value="HJG87670.1"/>
    <property type="molecule type" value="Genomic_DNA"/>
</dbReference>
<evidence type="ECO:0000256" key="7">
    <source>
        <dbReference type="ARBA" id="ARBA00022833"/>
    </source>
</evidence>
<reference evidence="13" key="2">
    <citation type="submission" date="2021-09" db="EMBL/GenBank/DDBJ databases">
        <authorList>
            <person name="Gilroy R."/>
        </authorList>
    </citation>
    <scope>NUCLEOTIDE SEQUENCE</scope>
    <source>
        <strain evidence="13">CHK179-5677</strain>
    </source>
</reference>
<dbReference type="GO" id="GO:0016747">
    <property type="term" value="F:acyltransferase activity, transferring groups other than amino-acyl groups"/>
    <property type="evidence" value="ECO:0007669"/>
    <property type="project" value="InterPro"/>
</dbReference>
<comment type="caution">
    <text evidence="13">The sequence shown here is derived from an EMBL/GenBank/DDBJ whole genome shotgun (WGS) entry which is preliminary data.</text>
</comment>
<dbReference type="InterPro" id="IPR008300">
    <property type="entry name" value="PTAC"/>
</dbReference>
<evidence type="ECO:0000256" key="12">
    <source>
        <dbReference type="ARBA" id="ARBA00047589"/>
    </source>
</evidence>
<evidence type="ECO:0000256" key="8">
    <source>
        <dbReference type="ARBA" id="ARBA00023315"/>
    </source>
</evidence>
<evidence type="ECO:0000256" key="1">
    <source>
        <dbReference type="ARBA" id="ARBA00001947"/>
    </source>
</evidence>
<evidence type="ECO:0000256" key="9">
    <source>
        <dbReference type="ARBA" id="ARBA00030044"/>
    </source>
</evidence>
<dbReference type="PANTHER" id="PTHR39453">
    <property type="entry name" value="PHOSPHATE PROPANOYLTRANSFERASE"/>
    <property type="match status" value="1"/>
</dbReference>
<keyword evidence="6" id="KW-0479">Metal-binding</keyword>
<evidence type="ECO:0000256" key="4">
    <source>
        <dbReference type="ARBA" id="ARBA00020837"/>
    </source>
</evidence>
<protein>
    <recommendedName>
        <fullName evidence="4">Phosphate propanoyltransferase</fullName>
        <ecNumber evidence="3">2.3.1.222</ecNumber>
    </recommendedName>
    <alternativeName>
        <fullName evidence="10">Phosphate acyltransferase PduL</fullName>
    </alternativeName>
    <alternativeName>
        <fullName evidence="9">Phosphotransacylase PduL</fullName>
    </alternativeName>
    <alternativeName>
        <fullName evidence="11">Propanediol utilization protein PduL</fullName>
    </alternativeName>
</protein>
<name>A0A921MNV9_9FIRM</name>
<evidence type="ECO:0000256" key="2">
    <source>
        <dbReference type="ARBA" id="ARBA00007342"/>
    </source>
</evidence>
<proteinExistence type="inferred from homology"/>
<dbReference type="AlphaFoldDB" id="A0A921MNV9"/>